<evidence type="ECO:0000256" key="1">
    <source>
        <dbReference type="SAM" id="Phobius"/>
    </source>
</evidence>
<reference evidence="3 4" key="1">
    <citation type="journal article" date="2016" name="J. Biotechnol.">
        <title>First complete genome sequence of a species in the genus Microterricola, an extremophilic cold active enzyme producing bacterial strain ERGS5:02 isolated from Sikkim Himalaya.</title>
        <authorList>
            <person name="Himanshu"/>
            <person name="Swarnkar M.K."/>
            <person name="Singh D."/>
            <person name="Kumar R."/>
        </authorList>
    </citation>
    <scope>NUCLEOTIDE SEQUENCE [LARGE SCALE GENOMIC DNA]</scope>
    <source>
        <strain evidence="3 4">ERGS5:02</strain>
    </source>
</reference>
<keyword evidence="1" id="KW-0472">Membrane</keyword>
<feature type="transmembrane region" description="Helical" evidence="1">
    <location>
        <begin position="91"/>
        <end position="117"/>
    </location>
</feature>
<gene>
    <name evidence="3" type="ORF">AWU67_14555</name>
</gene>
<dbReference type="EMBL" id="CP014145">
    <property type="protein sequence ID" value="AMB59877.1"/>
    <property type="molecule type" value="Genomic_DNA"/>
</dbReference>
<reference evidence="4" key="2">
    <citation type="submission" date="2016-01" db="EMBL/GenBank/DDBJ databases">
        <title>First complete genome sequence of a species in the genus Microterricola, an extremophilic cold active enzyme producing strain ERGS5:02 isolated from Sikkim Himalaya.</title>
        <authorList>
            <person name="Kumar R."/>
            <person name="Singh D."/>
            <person name="Swarnkar M.K."/>
        </authorList>
    </citation>
    <scope>NUCLEOTIDE SEQUENCE [LARGE SCALE GENOMIC DNA]</scope>
    <source>
        <strain evidence="4">ERGS5:02</strain>
    </source>
</reference>
<dbReference type="KEGG" id="mvd:AWU67_14555"/>
<organism evidence="3 4">
    <name type="scientific">Microterricola viridarii</name>
    <dbReference type="NCBI Taxonomy" id="412690"/>
    <lineage>
        <taxon>Bacteria</taxon>
        <taxon>Bacillati</taxon>
        <taxon>Actinomycetota</taxon>
        <taxon>Actinomycetes</taxon>
        <taxon>Micrococcales</taxon>
        <taxon>Microbacteriaceae</taxon>
        <taxon>Microterricola</taxon>
    </lineage>
</organism>
<sequence>MSSVADKLAKKSNRRPATKQVRLKLVYVDFWSAVKLSFLISICMAIVTIVGTFLIYTVLDQTEIFAEADKLFKDVTGGAQSLTSFISLPQVMGFTTVVALLDIVIVTALGAIMAVLYNLSVKVTGGILVGFTNN</sequence>
<protein>
    <recommendedName>
        <fullName evidence="2">DUF3566 domain-containing protein</fullName>
    </recommendedName>
</protein>
<proteinExistence type="predicted"/>
<feature type="domain" description="DUF3566" evidence="2">
    <location>
        <begin position="19"/>
        <end position="132"/>
    </location>
</feature>
<dbReference type="InterPro" id="IPR021949">
    <property type="entry name" value="DUF3566_TM"/>
</dbReference>
<evidence type="ECO:0000313" key="3">
    <source>
        <dbReference type="EMBL" id="AMB59877.1"/>
    </source>
</evidence>
<keyword evidence="1" id="KW-1133">Transmembrane helix</keyword>
<name>A0A0Y0PJ38_9MICO</name>
<keyword evidence="4" id="KW-1185">Reference proteome</keyword>
<dbReference type="Proteomes" id="UP000058305">
    <property type="component" value="Chromosome"/>
</dbReference>
<evidence type="ECO:0000259" key="2">
    <source>
        <dbReference type="Pfam" id="PF12089"/>
    </source>
</evidence>
<dbReference type="Pfam" id="PF12089">
    <property type="entry name" value="DUF3566"/>
    <property type="match status" value="1"/>
</dbReference>
<dbReference type="RefSeq" id="WP_067230630.1">
    <property type="nucleotide sequence ID" value="NZ_CP014145.1"/>
</dbReference>
<dbReference type="OrthoDB" id="3240216at2"/>
<accession>A0A0Y0PJ38</accession>
<dbReference type="AlphaFoldDB" id="A0A0Y0PJ38"/>
<keyword evidence="1" id="KW-0812">Transmembrane</keyword>
<evidence type="ECO:0000313" key="4">
    <source>
        <dbReference type="Proteomes" id="UP000058305"/>
    </source>
</evidence>
<feature type="transmembrane region" description="Helical" evidence="1">
    <location>
        <begin position="36"/>
        <end position="59"/>
    </location>
</feature>